<feature type="region of interest" description="Disordered" evidence="2">
    <location>
        <begin position="249"/>
        <end position="274"/>
    </location>
</feature>
<dbReference type="eggNOG" id="KOG2434">
    <property type="taxonomic scope" value="Eukaryota"/>
</dbReference>
<dbReference type="GeneID" id="7049906"/>
<dbReference type="RefSeq" id="XP_002172987.1">
    <property type="nucleotide sequence ID" value="XM_002172951.2"/>
</dbReference>
<dbReference type="GO" id="GO:0006361">
    <property type="term" value="P:transcription initiation at RNA polymerase I promoter"/>
    <property type="evidence" value="ECO:0000318"/>
    <property type="project" value="GO_Central"/>
</dbReference>
<dbReference type="GO" id="GO:0001181">
    <property type="term" value="F:RNA polymerase I general transcription initiation factor activity"/>
    <property type="evidence" value="ECO:0000318"/>
    <property type="project" value="GO_Central"/>
</dbReference>
<dbReference type="JaponicusDB" id="SJAG_01744">
    <property type="gene designation" value="rrn3"/>
</dbReference>
<dbReference type="InterPro" id="IPR016024">
    <property type="entry name" value="ARM-type_fold"/>
</dbReference>
<dbReference type="PANTHER" id="PTHR12790">
    <property type="entry name" value="TRANSCRIPTION INITIATION FACTOR IA RRN3"/>
    <property type="match status" value="1"/>
</dbReference>
<accession>B6JYS6</accession>
<evidence type="ECO:0000256" key="2">
    <source>
        <dbReference type="SAM" id="MobiDB-lite"/>
    </source>
</evidence>
<dbReference type="OrthoDB" id="26970at2759"/>
<gene>
    <name evidence="4" type="primary">rrn3</name>
    <name evidence="3" type="ORF">SJAG_01744</name>
</gene>
<dbReference type="SUPFAM" id="SSF48371">
    <property type="entry name" value="ARM repeat"/>
    <property type="match status" value="1"/>
</dbReference>
<reference evidence="3 5" key="1">
    <citation type="journal article" date="2011" name="Science">
        <title>Comparative functional genomics of the fission yeasts.</title>
        <authorList>
            <person name="Rhind N."/>
            <person name="Chen Z."/>
            <person name="Yassour M."/>
            <person name="Thompson D.A."/>
            <person name="Haas B.J."/>
            <person name="Habib N."/>
            <person name="Wapinski I."/>
            <person name="Roy S."/>
            <person name="Lin M.F."/>
            <person name="Heiman D.I."/>
            <person name="Young S.K."/>
            <person name="Furuya K."/>
            <person name="Guo Y."/>
            <person name="Pidoux A."/>
            <person name="Chen H.M."/>
            <person name="Robbertse B."/>
            <person name="Goldberg J.M."/>
            <person name="Aoki K."/>
            <person name="Bayne E.H."/>
            <person name="Berlin A.M."/>
            <person name="Desjardins C.A."/>
            <person name="Dobbs E."/>
            <person name="Dukaj L."/>
            <person name="Fan L."/>
            <person name="FitzGerald M.G."/>
            <person name="French C."/>
            <person name="Gujja S."/>
            <person name="Hansen K."/>
            <person name="Keifenheim D."/>
            <person name="Levin J.Z."/>
            <person name="Mosher R.A."/>
            <person name="Mueller C.A."/>
            <person name="Pfiffner J."/>
            <person name="Priest M."/>
            <person name="Russ C."/>
            <person name="Smialowska A."/>
            <person name="Swoboda P."/>
            <person name="Sykes S.M."/>
            <person name="Vaughn M."/>
            <person name="Vengrova S."/>
            <person name="Yoder R."/>
            <person name="Zeng Q."/>
            <person name="Allshire R."/>
            <person name="Baulcombe D."/>
            <person name="Birren B.W."/>
            <person name="Brown W."/>
            <person name="Ekwall K."/>
            <person name="Kellis M."/>
            <person name="Leatherwood J."/>
            <person name="Levin H."/>
            <person name="Margalit H."/>
            <person name="Martienssen R."/>
            <person name="Nieduszynski C.A."/>
            <person name="Spatafora J.W."/>
            <person name="Friedman N."/>
            <person name="Dalgaard J.Z."/>
            <person name="Baumann P."/>
            <person name="Niki H."/>
            <person name="Regev A."/>
            <person name="Nusbaum C."/>
        </authorList>
    </citation>
    <scope>NUCLEOTIDE SEQUENCE [LARGE SCALE GENOMIC DNA]</scope>
    <source>
        <strain evidence="5">yFS275 / FY16936</strain>
    </source>
</reference>
<dbReference type="InterPro" id="IPR007991">
    <property type="entry name" value="RNA_pol_I_trans_ini_fac_RRN3"/>
</dbReference>
<dbReference type="AlphaFoldDB" id="B6JYS6"/>
<dbReference type="Proteomes" id="UP000001744">
    <property type="component" value="Unassembled WGS sequence"/>
</dbReference>
<evidence type="ECO:0000256" key="1">
    <source>
        <dbReference type="ARBA" id="ARBA00010098"/>
    </source>
</evidence>
<feature type="compositionally biased region" description="Acidic residues" evidence="2">
    <location>
        <begin position="250"/>
        <end position="266"/>
    </location>
</feature>
<sequence length="590" mass="66828">MPSVISEASQFPPVGPNRVASQQDADVFSAVGIGADLSSFGADTELLKHMFSAFVGKALDDYAQGNPSAYEDMCRQFSAAADADDAPSSSQLQNLLMALTRNVSRLDSSCSSLISSILSTNWSMRDDAFVSSYVRFLGNLLSAQSTYMPLVMTMIVQQMCFQPSSQSVQYERAHLALKYVLDLVPRAHSHLYNTIIEEFPYKDESLTAQMTYISNILSICEYVPSIKGHVIRAIIDKLIQVDVELHTELEDFDEEEDDDDDEDVDSESEKSASDDLLTASTLYELHESANGETAMEPMSMDVPETSPKLLVEQLDQLLYMLFAYLDSNLSPINVDREIVYNYLINSFVSTVLNTFQSRYVQFLIFWASQKDPEFTDILLGVLTEVCLDPSKSCTIRISSAMYIGSYVARAKSLDPQTIRVMVNMLCRWIEAYLDQYEDDKCEDLLSKHSVCYAIIQSVFYIFCFRWKELKLSSENDSVGDKFEWLPGLAVLQRAVLSRLNPLRFCSTNVVQQFAKVANHLNFLYVFTIIEHNRKSTIREGFETIDCFFPFDPLRLPKVLTFVQPYYNEWRPIPGMDDDDDDDLSDASDSE</sequence>
<dbReference type="Pfam" id="PF05327">
    <property type="entry name" value="RRN3"/>
    <property type="match status" value="1"/>
</dbReference>
<name>B6JYS6_SCHJY</name>
<evidence type="ECO:0000313" key="4">
    <source>
        <dbReference type="JaponicusDB" id="SJAG_01744"/>
    </source>
</evidence>
<organism evidence="3 5">
    <name type="scientific">Schizosaccharomyces japonicus (strain yFS275 / FY16936)</name>
    <name type="common">Fission yeast</name>
    <dbReference type="NCBI Taxonomy" id="402676"/>
    <lineage>
        <taxon>Eukaryota</taxon>
        <taxon>Fungi</taxon>
        <taxon>Dikarya</taxon>
        <taxon>Ascomycota</taxon>
        <taxon>Taphrinomycotina</taxon>
        <taxon>Schizosaccharomycetes</taxon>
        <taxon>Schizosaccharomycetales</taxon>
        <taxon>Schizosaccharomycetaceae</taxon>
        <taxon>Schizosaccharomyces</taxon>
    </lineage>
</organism>
<dbReference type="PANTHER" id="PTHR12790:SF0">
    <property type="entry name" value="RNA POLYMERASE I-SPECIFIC TRANSCRIPTION INITIATION FACTOR RRN3-RELATED"/>
    <property type="match status" value="1"/>
</dbReference>
<protein>
    <submittedName>
        <fullName evidence="3">Ribosomal DNA transcription factor Rrn3</fullName>
    </submittedName>
</protein>
<evidence type="ECO:0000313" key="5">
    <source>
        <dbReference type="Proteomes" id="UP000001744"/>
    </source>
</evidence>
<keyword evidence="5" id="KW-1185">Reference proteome</keyword>
<dbReference type="EMBL" id="KE651168">
    <property type="protein sequence ID" value="EEB06694.1"/>
    <property type="molecule type" value="Genomic_DNA"/>
</dbReference>
<dbReference type="GO" id="GO:0001042">
    <property type="term" value="F:RNA polymerase I core binding"/>
    <property type="evidence" value="ECO:0000318"/>
    <property type="project" value="GO_Central"/>
</dbReference>
<proteinExistence type="inferred from homology"/>
<evidence type="ECO:0000313" key="3">
    <source>
        <dbReference type="EMBL" id="EEB06694.1"/>
    </source>
</evidence>
<dbReference type="STRING" id="402676.B6JYS6"/>
<dbReference type="HOGENOM" id="CLU_010579_0_0_1"/>
<comment type="similarity">
    <text evidence="1">Belongs to the RRN3 family.</text>
</comment>
<dbReference type="GO" id="GO:0005634">
    <property type="term" value="C:nucleus"/>
    <property type="evidence" value="ECO:0000318"/>
    <property type="project" value="GO_Central"/>
</dbReference>
<dbReference type="VEuPathDB" id="FungiDB:SJAG_01744"/>
<dbReference type="OMA" id="VCSPAIV"/>